<name>A0A7J7KN46_BUGNE</name>
<evidence type="ECO:0000313" key="2">
    <source>
        <dbReference type="Proteomes" id="UP000593567"/>
    </source>
</evidence>
<dbReference type="EMBL" id="VXIV02000238">
    <property type="protein sequence ID" value="KAF6039563.1"/>
    <property type="molecule type" value="Genomic_DNA"/>
</dbReference>
<proteinExistence type="predicted"/>
<dbReference type="AlphaFoldDB" id="A0A7J7KN46"/>
<dbReference type="Proteomes" id="UP000593567">
    <property type="component" value="Unassembled WGS sequence"/>
</dbReference>
<gene>
    <name evidence="1" type="ORF">EB796_002126</name>
</gene>
<comment type="caution">
    <text evidence="1">The sequence shown here is derived from an EMBL/GenBank/DDBJ whole genome shotgun (WGS) entry which is preliminary data.</text>
</comment>
<accession>A0A7J7KN46</accession>
<keyword evidence="2" id="KW-1185">Reference proteome</keyword>
<protein>
    <submittedName>
        <fullName evidence="1">Uncharacterized protein</fullName>
    </submittedName>
</protein>
<evidence type="ECO:0000313" key="1">
    <source>
        <dbReference type="EMBL" id="KAF6039563.1"/>
    </source>
</evidence>
<organism evidence="1 2">
    <name type="scientific">Bugula neritina</name>
    <name type="common">Brown bryozoan</name>
    <name type="synonym">Sertularia neritina</name>
    <dbReference type="NCBI Taxonomy" id="10212"/>
    <lineage>
        <taxon>Eukaryota</taxon>
        <taxon>Metazoa</taxon>
        <taxon>Spiralia</taxon>
        <taxon>Lophotrochozoa</taxon>
        <taxon>Bryozoa</taxon>
        <taxon>Gymnolaemata</taxon>
        <taxon>Cheilostomatida</taxon>
        <taxon>Flustrina</taxon>
        <taxon>Buguloidea</taxon>
        <taxon>Bugulidae</taxon>
        <taxon>Bugula</taxon>
    </lineage>
</organism>
<reference evidence="1" key="1">
    <citation type="submission" date="2020-06" db="EMBL/GenBank/DDBJ databases">
        <title>Draft genome of Bugula neritina, a colonial animal packing powerful symbionts and potential medicines.</title>
        <authorList>
            <person name="Rayko M."/>
        </authorList>
    </citation>
    <scope>NUCLEOTIDE SEQUENCE [LARGE SCALE GENOMIC DNA]</scope>
    <source>
        <strain evidence="1">Kwan_BN1</strain>
    </source>
</reference>
<sequence>MHVLSSARICHLSKKTALPGNTAVQYTYGEKGKDPCLTVDMSMNFQIVYTARHGLREVFKFDPEYTKIENITGSCHRKELRITYESVKVIKYLNFAITENPTNPNPGLDISLVYNPNEAFLSIEKEILSTTVATRPSWWYTTKATNPSGWSTTVATRPSWWYTTKETKPSWWYTTKTTKPSGLSTTVATRPSWWYTTKATRPSWWYTTKATTPSWWYTTKETKPSWWYTTKATNPSGQSTTVATRPSWWYTTKDTKPSWWYTTKTTKPSGLSTTVATRPSWWYTTKATRPSWWYTTKATNPVGGTRLKKPNLAGGTQPKLQSQVVYQQL</sequence>